<keyword evidence="2" id="KW-1185">Reference proteome</keyword>
<gene>
    <name evidence="1" type="ORF">L873DRAFT_1824383</name>
</gene>
<dbReference type="Gene3D" id="1.10.10.10">
    <property type="entry name" value="Winged helix-like DNA-binding domain superfamily/Winged helix DNA-binding domain"/>
    <property type="match status" value="1"/>
</dbReference>
<dbReference type="OrthoDB" id="2641874at2759"/>
<dbReference type="InterPro" id="IPR036388">
    <property type="entry name" value="WH-like_DNA-bd_sf"/>
</dbReference>
<organism evidence="1 2">
    <name type="scientific">Choiromyces venosus 120613-1</name>
    <dbReference type="NCBI Taxonomy" id="1336337"/>
    <lineage>
        <taxon>Eukaryota</taxon>
        <taxon>Fungi</taxon>
        <taxon>Dikarya</taxon>
        <taxon>Ascomycota</taxon>
        <taxon>Pezizomycotina</taxon>
        <taxon>Pezizomycetes</taxon>
        <taxon>Pezizales</taxon>
        <taxon>Tuberaceae</taxon>
        <taxon>Choiromyces</taxon>
    </lineage>
</organism>
<name>A0A3N4IRU8_9PEZI</name>
<dbReference type="Proteomes" id="UP000276215">
    <property type="component" value="Unassembled WGS sequence"/>
</dbReference>
<sequence length="98" mass="11329">MMAPPHTQKLFEKRAEKNILRYVIIALPDFDRGYKQISKKTGVPVPTIQRIVKRYHPYGQIKDAPRSGRPTLLSQDNLEAIEQAVENNPRSFVNELTR</sequence>
<dbReference type="InterPro" id="IPR009057">
    <property type="entry name" value="Homeodomain-like_sf"/>
</dbReference>
<evidence type="ECO:0008006" key="3">
    <source>
        <dbReference type="Google" id="ProtNLM"/>
    </source>
</evidence>
<evidence type="ECO:0000313" key="1">
    <source>
        <dbReference type="EMBL" id="RPA88536.1"/>
    </source>
</evidence>
<evidence type="ECO:0000313" key="2">
    <source>
        <dbReference type="Proteomes" id="UP000276215"/>
    </source>
</evidence>
<dbReference type="EMBL" id="ML120852">
    <property type="protein sequence ID" value="RPA88536.1"/>
    <property type="molecule type" value="Genomic_DNA"/>
</dbReference>
<accession>A0A3N4IRU8</accession>
<proteinExistence type="predicted"/>
<reference evidence="1 2" key="1">
    <citation type="journal article" date="2018" name="Nat. Ecol. Evol.">
        <title>Pezizomycetes genomes reveal the molecular basis of ectomycorrhizal truffle lifestyle.</title>
        <authorList>
            <person name="Murat C."/>
            <person name="Payen T."/>
            <person name="Noel B."/>
            <person name="Kuo A."/>
            <person name="Morin E."/>
            <person name="Chen J."/>
            <person name="Kohler A."/>
            <person name="Krizsan K."/>
            <person name="Balestrini R."/>
            <person name="Da Silva C."/>
            <person name="Montanini B."/>
            <person name="Hainaut M."/>
            <person name="Levati E."/>
            <person name="Barry K.W."/>
            <person name="Belfiori B."/>
            <person name="Cichocki N."/>
            <person name="Clum A."/>
            <person name="Dockter R.B."/>
            <person name="Fauchery L."/>
            <person name="Guy J."/>
            <person name="Iotti M."/>
            <person name="Le Tacon F."/>
            <person name="Lindquist E.A."/>
            <person name="Lipzen A."/>
            <person name="Malagnac F."/>
            <person name="Mello A."/>
            <person name="Molinier V."/>
            <person name="Miyauchi S."/>
            <person name="Poulain J."/>
            <person name="Riccioni C."/>
            <person name="Rubini A."/>
            <person name="Sitrit Y."/>
            <person name="Splivallo R."/>
            <person name="Traeger S."/>
            <person name="Wang M."/>
            <person name="Zifcakova L."/>
            <person name="Wipf D."/>
            <person name="Zambonelli A."/>
            <person name="Paolocci F."/>
            <person name="Nowrousian M."/>
            <person name="Ottonello S."/>
            <person name="Baldrian P."/>
            <person name="Spatafora J.W."/>
            <person name="Henrissat B."/>
            <person name="Nagy L.G."/>
            <person name="Aury J.M."/>
            <person name="Wincker P."/>
            <person name="Grigoriev I.V."/>
            <person name="Bonfante P."/>
            <person name="Martin F.M."/>
        </authorList>
    </citation>
    <scope>NUCLEOTIDE SEQUENCE [LARGE SCALE GENOMIC DNA]</scope>
    <source>
        <strain evidence="1 2">120613-1</strain>
    </source>
</reference>
<dbReference type="AlphaFoldDB" id="A0A3N4IRU8"/>
<dbReference type="SUPFAM" id="SSF46689">
    <property type="entry name" value="Homeodomain-like"/>
    <property type="match status" value="1"/>
</dbReference>
<protein>
    <recommendedName>
        <fullName evidence="3">Paired domain-containing protein</fullName>
    </recommendedName>
</protein>